<dbReference type="InterPro" id="IPR000652">
    <property type="entry name" value="Triosephosphate_isomerase"/>
</dbReference>
<comment type="catalytic activity">
    <reaction evidence="3">
        <text>D-glyceraldehyde 3-phosphate = dihydroxyacetone phosphate</text>
        <dbReference type="Rhea" id="RHEA:18585"/>
        <dbReference type="ChEBI" id="CHEBI:57642"/>
        <dbReference type="ChEBI" id="CHEBI:59776"/>
        <dbReference type="EC" id="5.3.1.1"/>
    </reaction>
</comment>
<dbReference type="GO" id="GO:0019563">
    <property type="term" value="P:glycerol catabolic process"/>
    <property type="evidence" value="ECO:0007669"/>
    <property type="project" value="TreeGrafter"/>
</dbReference>
<comment type="similarity">
    <text evidence="1 3">Belongs to the triosephosphate isomerase family.</text>
</comment>
<dbReference type="InterPro" id="IPR035990">
    <property type="entry name" value="TIM_sf"/>
</dbReference>
<dbReference type="UniPathway" id="UPA00138"/>
<keyword evidence="3" id="KW-0312">Gluconeogenesis</keyword>
<dbReference type="EC" id="5.3.1.1" evidence="3"/>
<dbReference type="InterPro" id="IPR013785">
    <property type="entry name" value="Aldolase_TIM"/>
</dbReference>
<keyword evidence="5" id="KW-1185">Reference proteome</keyword>
<dbReference type="GO" id="GO:0006096">
    <property type="term" value="P:glycolytic process"/>
    <property type="evidence" value="ECO:0007669"/>
    <property type="project" value="UniProtKB-UniRule"/>
</dbReference>
<name>C6HZC5_9BACT</name>
<dbReference type="Gene3D" id="3.20.20.70">
    <property type="entry name" value="Aldolase class I"/>
    <property type="match status" value="1"/>
</dbReference>
<keyword evidence="3" id="KW-0963">Cytoplasm</keyword>
<dbReference type="CDD" id="cd00311">
    <property type="entry name" value="TIM"/>
    <property type="match status" value="1"/>
</dbReference>
<dbReference type="GO" id="GO:0004807">
    <property type="term" value="F:triose-phosphate isomerase activity"/>
    <property type="evidence" value="ECO:0007669"/>
    <property type="project" value="UniProtKB-UniRule"/>
</dbReference>
<evidence type="ECO:0000256" key="3">
    <source>
        <dbReference type="RuleBase" id="RU363013"/>
    </source>
</evidence>
<dbReference type="Pfam" id="PF00121">
    <property type="entry name" value="TIM"/>
    <property type="match status" value="1"/>
</dbReference>
<sequence>MLMVANWKMNMDRDAIVSYLDVLSKEGRWARWCAHGYRLLLAPPYPYLDFLMHELRERELPFWVVAQNMCAHEKGAYTGEVSADMLRDLALNGVILGHSERRRLFGETDAHVAAKTALALSRELVPIVCFGETEEERQSKDYPRVWERQIAPVWKEVQKARASGSETPVYFAYEPVWAIGTGRTAALDDIREVAWNLRESFGHECSSGLLYGGSVNDESLSVLVEKGTVYGFLVGGAFLDPEIVLRSFHLLFPHP</sequence>
<comment type="pathway">
    <text evidence="3">Carbohydrate degradation; glycolysis; D-glyceraldehyde 3-phosphate from glycerone phosphate: step 1/1.</text>
</comment>
<dbReference type="PANTHER" id="PTHR21139:SF42">
    <property type="entry name" value="TRIOSEPHOSPHATE ISOMERASE"/>
    <property type="match status" value="1"/>
</dbReference>
<evidence type="ECO:0000256" key="1">
    <source>
        <dbReference type="ARBA" id="ARBA00007422"/>
    </source>
</evidence>
<dbReference type="Proteomes" id="UP000009374">
    <property type="component" value="Unassembled WGS sequence"/>
</dbReference>
<evidence type="ECO:0000313" key="5">
    <source>
        <dbReference type="Proteomes" id="UP000009374"/>
    </source>
</evidence>
<keyword evidence="3" id="KW-0324">Glycolysis</keyword>
<dbReference type="InterPro" id="IPR020861">
    <property type="entry name" value="Triosephosphate_isomerase_AS"/>
</dbReference>
<dbReference type="GO" id="GO:0006094">
    <property type="term" value="P:gluconeogenesis"/>
    <property type="evidence" value="ECO:0007669"/>
    <property type="project" value="UniProtKB-UniPathway"/>
</dbReference>
<comment type="pathway">
    <text evidence="3">Carbohydrate biosynthesis; gluconeogenesis.</text>
</comment>
<dbReference type="PROSITE" id="PS00171">
    <property type="entry name" value="TIM_1"/>
    <property type="match status" value="1"/>
</dbReference>
<dbReference type="GO" id="GO:0005829">
    <property type="term" value="C:cytosol"/>
    <property type="evidence" value="ECO:0007669"/>
    <property type="project" value="TreeGrafter"/>
</dbReference>
<organism evidence="4 5">
    <name type="scientific">Leptospirillum ferrodiazotrophum</name>
    <dbReference type="NCBI Taxonomy" id="412449"/>
    <lineage>
        <taxon>Bacteria</taxon>
        <taxon>Pseudomonadati</taxon>
        <taxon>Nitrospirota</taxon>
        <taxon>Nitrospiria</taxon>
        <taxon>Nitrospirales</taxon>
        <taxon>Nitrospiraceae</taxon>
        <taxon>Leptospirillum</taxon>
    </lineage>
</organism>
<evidence type="ECO:0000256" key="2">
    <source>
        <dbReference type="ARBA" id="ARBA00023235"/>
    </source>
</evidence>
<gene>
    <name evidence="4" type="ORF">UBAL3_94530102</name>
</gene>
<dbReference type="PANTHER" id="PTHR21139">
    <property type="entry name" value="TRIOSEPHOSPHATE ISOMERASE"/>
    <property type="match status" value="1"/>
</dbReference>
<comment type="subcellular location">
    <subcellularLocation>
        <location evidence="3">Cytoplasm</location>
    </subcellularLocation>
</comment>
<dbReference type="EMBL" id="GG693880">
    <property type="protein sequence ID" value="EES52136.1"/>
    <property type="molecule type" value="Genomic_DNA"/>
</dbReference>
<dbReference type="AlphaFoldDB" id="C6HZC5"/>
<dbReference type="NCBIfam" id="TIGR00419">
    <property type="entry name" value="tim"/>
    <property type="match status" value="1"/>
</dbReference>
<evidence type="ECO:0000313" key="4">
    <source>
        <dbReference type="EMBL" id="EES52136.1"/>
    </source>
</evidence>
<reference evidence="4 5" key="1">
    <citation type="journal article" date="2009" name="Appl. Environ. Microbiol.">
        <title>Community genomic and proteomic analyses of chemoautotrophic iron-oxidizing "Leptospirillum rubarum" (Group II) and "Leptospirillum ferrodiazotrophum" (Group III) bacteria in acid mine drainage biofilms.</title>
        <authorList>
            <person name="Goltsman D.S."/>
            <person name="Denef V.J."/>
            <person name="Singer S.W."/>
            <person name="VerBerkmoes N.C."/>
            <person name="Lefsrud M."/>
            <person name="Mueller R.S."/>
            <person name="Dick G.J."/>
            <person name="Sun C.L."/>
            <person name="Wheeler K.E."/>
            <person name="Zemla A."/>
            <person name="Baker B.J."/>
            <person name="Hauser L."/>
            <person name="Land M."/>
            <person name="Shah M.B."/>
            <person name="Thelen M.P."/>
            <person name="Hettich R.L."/>
            <person name="Banfield J.F."/>
        </authorList>
    </citation>
    <scope>NUCLEOTIDE SEQUENCE [LARGE SCALE GENOMIC DNA]</scope>
</reference>
<accession>C6HZC5</accession>
<dbReference type="SUPFAM" id="SSF51351">
    <property type="entry name" value="Triosephosphate isomerase (TIM)"/>
    <property type="match status" value="1"/>
</dbReference>
<dbReference type="UniPathway" id="UPA00109">
    <property type="reaction ID" value="UER00189"/>
</dbReference>
<dbReference type="PROSITE" id="PS51440">
    <property type="entry name" value="TIM_2"/>
    <property type="match status" value="1"/>
</dbReference>
<dbReference type="GO" id="GO:0046166">
    <property type="term" value="P:glyceraldehyde-3-phosphate biosynthetic process"/>
    <property type="evidence" value="ECO:0007669"/>
    <property type="project" value="TreeGrafter"/>
</dbReference>
<comment type="subunit">
    <text evidence="3">Homodimer.</text>
</comment>
<protein>
    <recommendedName>
        <fullName evidence="3">Triosephosphate isomerase</fullName>
        <ecNumber evidence="3">5.3.1.1</ecNumber>
    </recommendedName>
</protein>
<proteinExistence type="inferred from homology"/>
<keyword evidence="2 3" id="KW-0413">Isomerase</keyword>